<dbReference type="InterPro" id="IPR029044">
    <property type="entry name" value="Nucleotide-diphossugar_trans"/>
</dbReference>
<evidence type="ECO:0000256" key="15">
    <source>
        <dbReference type="ARBA" id="ARBA00066964"/>
    </source>
</evidence>
<keyword evidence="10 18" id="KW-1133">Transmembrane helix</keyword>
<dbReference type="AlphaFoldDB" id="A0A6H1TYM5"/>
<dbReference type="GO" id="GO:0046467">
    <property type="term" value="P:membrane lipid biosynthetic process"/>
    <property type="evidence" value="ECO:0007669"/>
    <property type="project" value="UniProtKB-ARBA"/>
</dbReference>
<dbReference type="RefSeq" id="WP_168569401.1">
    <property type="nucleotide sequence ID" value="NZ_CP051167.1"/>
</dbReference>
<evidence type="ECO:0000256" key="5">
    <source>
        <dbReference type="ARBA" id="ARBA00022676"/>
    </source>
</evidence>
<evidence type="ECO:0000313" key="20">
    <source>
        <dbReference type="Proteomes" id="UP000500857"/>
    </source>
</evidence>
<dbReference type="GO" id="GO:0016758">
    <property type="term" value="F:hexosyltransferase activity"/>
    <property type="evidence" value="ECO:0007669"/>
    <property type="project" value="UniProtKB-ARBA"/>
</dbReference>
<evidence type="ECO:0000256" key="3">
    <source>
        <dbReference type="ARBA" id="ARBA00006739"/>
    </source>
</evidence>
<feature type="transmembrane region" description="Helical" evidence="18">
    <location>
        <begin position="44"/>
        <end position="60"/>
    </location>
</feature>
<proteinExistence type="inferred from homology"/>
<dbReference type="FunFam" id="3.90.550.10:FF:000164">
    <property type="entry name" value="Beta-(1-3)-glucosyl transferase"/>
    <property type="match status" value="1"/>
</dbReference>
<dbReference type="CDD" id="cd06423">
    <property type="entry name" value="CESA_like"/>
    <property type="match status" value="1"/>
</dbReference>
<gene>
    <name evidence="19" type="ORF">HCG48_12185</name>
</gene>
<evidence type="ECO:0000256" key="1">
    <source>
        <dbReference type="ARBA" id="ARBA00001946"/>
    </source>
</evidence>
<comment type="similarity">
    <text evidence="3">Belongs to the glycosyltransferase 2 family.</text>
</comment>
<evidence type="ECO:0000256" key="12">
    <source>
        <dbReference type="ARBA" id="ARBA00023136"/>
    </source>
</evidence>
<evidence type="ECO:0000313" key="19">
    <source>
        <dbReference type="EMBL" id="QIZ71247.1"/>
    </source>
</evidence>
<evidence type="ECO:0000256" key="16">
    <source>
        <dbReference type="ARBA" id="ARBA00068721"/>
    </source>
</evidence>
<keyword evidence="20" id="KW-1185">Reference proteome</keyword>
<evidence type="ECO:0000256" key="9">
    <source>
        <dbReference type="ARBA" id="ARBA00022842"/>
    </source>
</evidence>
<evidence type="ECO:0000256" key="10">
    <source>
        <dbReference type="ARBA" id="ARBA00022989"/>
    </source>
</evidence>
<keyword evidence="8" id="KW-0319">Glycerol metabolism</keyword>
<comment type="subcellular location">
    <subcellularLocation>
        <location evidence="2">Membrane</location>
        <topology evidence="2">Multi-pass membrane protein</topology>
    </subcellularLocation>
</comment>
<dbReference type="KEGG" id="oxy:HCG48_12185"/>
<keyword evidence="9" id="KW-0460">Magnesium</keyword>
<comment type="catalytic activity">
    <reaction evidence="14">
        <text>a 1,2-diacyl-sn-glycerol + UDP-alpha-D-glucose = a 1,2-diacyl-3-O-(beta-D-glucopyranosyl)-sn-glycerol + UDP + H(+)</text>
        <dbReference type="Rhea" id="RHEA:17285"/>
        <dbReference type="ChEBI" id="CHEBI:15378"/>
        <dbReference type="ChEBI" id="CHEBI:17815"/>
        <dbReference type="ChEBI" id="CHEBI:58223"/>
        <dbReference type="ChEBI" id="CHEBI:58885"/>
        <dbReference type="ChEBI" id="CHEBI:75799"/>
        <dbReference type="EC" id="2.4.1.336"/>
    </reaction>
</comment>
<dbReference type="PANTHER" id="PTHR43867:SF2">
    <property type="entry name" value="CELLULOSE SYNTHASE CATALYTIC SUBUNIT A [UDP-FORMING]"/>
    <property type="match status" value="1"/>
</dbReference>
<dbReference type="EMBL" id="CP051167">
    <property type="protein sequence ID" value="QIZ71247.1"/>
    <property type="molecule type" value="Genomic_DNA"/>
</dbReference>
<keyword evidence="5" id="KW-0328">Glycosyltransferase</keyword>
<evidence type="ECO:0000256" key="6">
    <source>
        <dbReference type="ARBA" id="ARBA00022679"/>
    </source>
</evidence>
<protein>
    <recommendedName>
        <fullName evidence="16">Beta-monoglucosyldiacylglycerol synthase</fullName>
        <ecNumber evidence="15">2.4.1.336</ecNumber>
    </recommendedName>
    <alternativeName>
        <fullName evidence="17">UDP-glucose:1,2-diacylglycerol 3-beta-D-glucosyltransferase</fullName>
    </alternativeName>
</protein>
<dbReference type="GO" id="GO:0005886">
    <property type="term" value="C:plasma membrane"/>
    <property type="evidence" value="ECO:0007669"/>
    <property type="project" value="TreeGrafter"/>
</dbReference>
<reference evidence="19 20" key="1">
    <citation type="submission" date="2020-04" db="EMBL/GenBank/DDBJ databases">
        <authorList>
            <person name="Basu S."/>
            <person name="Maruthanayagam V."/>
            <person name="Chakraborty S."/>
            <person name="Pramanik A."/>
            <person name="Mukherjee J."/>
            <person name="Brink B."/>
        </authorList>
    </citation>
    <scope>NUCLEOTIDE SEQUENCE [LARGE SCALE GENOMIC DNA]</scope>
    <source>
        <strain evidence="19 20">AP17</strain>
    </source>
</reference>
<organism evidence="19 20">
    <name type="scientific">Oxynema aestuarii AP17</name>
    <dbReference type="NCBI Taxonomy" id="2064643"/>
    <lineage>
        <taxon>Bacteria</taxon>
        <taxon>Bacillati</taxon>
        <taxon>Cyanobacteriota</taxon>
        <taxon>Cyanophyceae</taxon>
        <taxon>Oscillatoriophycideae</taxon>
        <taxon>Oscillatoriales</taxon>
        <taxon>Oscillatoriaceae</taxon>
        <taxon>Oxynema</taxon>
        <taxon>Oxynema aestuarii</taxon>
    </lineage>
</organism>
<evidence type="ECO:0000256" key="13">
    <source>
        <dbReference type="ARBA" id="ARBA00023277"/>
    </source>
</evidence>
<keyword evidence="7 18" id="KW-0812">Transmembrane</keyword>
<keyword evidence="6 19" id="KW-0808">Transferase</keyword>
<evidence type="ECO:0000256" key="2">
    <source>
        <dbReference type="ARBA" id="ARBA00004141"/>
    </source>
</evidence>
<evidence type="ECO:0000256" key="4">
    <source>
        <dbReference type="ARBA" id="ARBA00022516"/>
    </source>
</evidence>
<dbReference type="SUPFAM" id="SSF53448">
    <property type="entry name" value="Nucleotide-diphospho-sugar transferases"/>
    <property type="match status" value="1"/>
</dbReference>
<dbReference type="Gene3D" id="3.90.550.10">
    <property type="entry name" value="Spore Coat Polysaccharide Biosynthesis Protein SpsA, Chain A"/>
    <property type="match status" value="1"/>
</dbReference>
<accession>A0A6H1TYM5</accession>
<dbReference type="InterPro" id="IPR050321">
    <property type="entry name" value="Glycosyltr_2/OpgH_subfam"/>
</dbReference>
<dbReference type="Proteomes" id="UP000500857">
    <property type="component" value="Chromosome"/>
</dbReference>
<evidence type="ECO:0000256" key="18">
    <source>
        <dbReference type="SAM" id="Phobius"/>
    </source>
</evidence>
<feature type="transmembrane region" description="Helical" evidence="18">
    <location>
        <begin position="355"/>
        <end position="378"/>
    </location>
</feature>
<dbReference type="GO" id="GO:0006071">
    <property type="term" value="P:glycerol metabolic process"/>
    <property type="evidence" value="ECO:0007669"/>
    <property type="project" value="UniProtKB-KW"/>
</dbReference>
<feature type="transmembrane region" description="Helical" evidence="18">
    <location>
        <begin position="425"/>
        <end position="448"/>
    </location>
</feature>
<evidence type="ECO:0000256" key="8">
    <source>
        <dbReference type="ARBA" id="ARBA00022798"/>
    </source>
</evidence>
<dbReference type="EC" id="2.4.1.336" evidence="15"/>
<evidence type="ECO:0000256" key="17">
    <source>
        <dbReference type="ARBA" id="ARBA00078564"/>
    </source>
</evidence>
<keyword evidence="13" id="KW-0119">Carbohydrate metabolism</keyword>
<dbReference type="PANTHER" id="PTHR43867">
    <property type="entry name" value="CELLULOSE SYNTHASE CATALYTIC SUBUNIT A [UDP-FORMING]"/>
    <property type="match status" value="1"/>
</dbReference>
<evidence type="ECO:0000256" key="14">
    <source>
        <dbReference type="ARBA" id="ARBA00053004"/>
    </source>
</evidence>
<comment type="cofactor">
    <cofactor evidence="1">
        <name>Mg(2+)</name>
        <dbReference type="ChEBI" id="CHEBI:18420"/>
    </cofactor>
</comment>
<keyword evidence="4" id="KW-0444">Lipid biosynthesis</keyword>
<dbReference type="Pfam" id="PF13641">
    <property type="entry name" value="Glyco_tranf_2_3"/>
    <property type="match status" value="1"/>
</dbReference>
<keyword evidence="11" id="KW-0443">Lipid metabolism</keyword>
<feature type="transmembrane region" description="Helical" evidence="18">
    <location>
        <begin position="384"/>
        <end position="404"/>
    </location>
</feature>
<name>A0A6H1TYM5_9CYAN</name>
<evidence type="ECO:0000256" key="7">
    <source>
        <dbReference type="ARBA" id="ARBA00022692"/>
    </source>
</evidence>
<keyword evidence="12 18" id="KW-0472">Membrane</keyword>
<evidence type="ECO:0000256" key="11">
    <source>
        <dbReference type="ARBA" id="ARBA00023098"/>
    </source>
</evidence>
<sequence>MPANSWPQKDSYQEFEPLDSILSAFVDSEEELFYRGYKGRRAKAALLLAVVWGGTLTLHFLSWGSWFVFALTGLMGIHALRIISSRPSDAPEALAEADRDHWPEVSLLVAAKNEEAVIGQLIDNLCNLDYPASQYEVWAIDDCSSDGTVQVLERLQQKYPNLKILRRSVGGKGGKSGALNEVFPLTRGEFLAVFDADAQVDRDLLRRVLPVFDRPQVGAVQVRKQIANEEVNFLTRSQAAEMALDSYFQMQRKAVGGIGELRGNGEFIRRQALERCGLFNEQTITDDLDLTVRLHLDRWDIEFLNNPAVREEGVTRTVALWNQRNRWGEGGYQRYLDYWRLILSNRMGFKKTWDLFMFWITQYLLPTAAVPDLLVAIARHRLPILTPVTTLTVALSLIGMFVGLQRIQRQQVLDGERSTISVGRLLVETVRGTLYMFHWFVVVASITARMSVRRKRLKWVKTVHQGDRGVAA</sequence>